<evidence type="ECO:0000256" key="1">
    <source>
        <dbReference type="SAM" id="MobiDB-lite"/>
    </source>
</evidence>
<keyword evidence="3" id="KW-1185">Reference proteome</keyword>
<dbReference type="KEGG" id="seo:STM14_4316"/>
<name>A0A0F6B856_SALT1</name>
<feature type="region of interest" description="Disordered" evidence="1">
    <location>
        <begin position="1"/>
        <end position="43"/>
    </location>
</feature>
<protein>
    <submittedName>
        <fullName evidence="2">Uncharacterized protein</fullName>
    </submittedName>
</protein>
<dbReference type="PATRIC" id="fig|588858.6.peg.3944"/>
<dbReference type="AlphaFoldDB" id="A0A0F6B856"/>
<dbReference type="EMBL" id="CP001363">
    <property type="protein sequence ID" value="ACY90704.1"/>
    <property type="molecule type" value="Genomic_DNA"/>
</dbReference>
<dbReference type="HOGENOM" id="CLU_3239233_0_0_6"/>
<dbReference type="Proteomes" id="UP000002695">
    <property type="component" value="Chromosome"/>
</dbReference>
<proteinExistence type="predicted"/>
<sequence length="43" mass="4708">MKKEKGPDDEQTPMKRSPSKGVNDVGTRKRGSNVVIISVPGRK</sequence>
<reference evidence="2 3" key="1">
    <citation type="journal article" date="2010" name="J. Bacteriol.">
        <title>Short-term signatures of evolutionary change in the Salmonella enterica serovar typhimurium 14028 genome.</title>
        <authorList>
            <person name="Jarvik T."/>
            <person name="Smillie C."/>
            <person name="Groisman E.A."/>
            <person name="Ochman H."/>
        </authorList>
    </citation>
    <scope>NUCLEOTIDE SEQUENCE [LARGE SCALE GENOMIC DNA]</scope>
    <source>
        <strain evidence="3">14028s / SGSC 2262</strain>
    </source>
</reference>
<evidence type="ECO:0000313" key="2">
    <source>
        <dbReference type="EMBL" id="ACY90704.1"/>
    </source>
</evidence>
<gene>
    <name evidence="2" type="ordered locus">STM14_4316</name>
</gene>
<accession>A0A0F6B856</accession>
<evidence type="ECO:0000313" key="3">
    <source>
        <dbReference type="Proteomes" id="UP000002695"/>
    </source>
</evidence>
<organism evidence="2 3">
    <name type="scientific">Salmonella typhimurium (strain 14028s / SGSC 2262)</name>
    <dbReference type="NCBI Taxonomy" id="588858"/>
    <lineage>
        <taxon>Bacteria</taxon>
        <taxon>Pseudomonadati</taxon>
        <taxon>Pseudomonadota</taxon>
        <taxon>Gammaproteobacteria</taxon>
        <taxon>Enterobacterales</taxon>
        <taxon>Enterobacteriaceae</taxon>
        <taxon>Salmonella</taxon>
    </lineage>
</organism>